<evidence type="ECO:0000313" key="1">
    <source>
        <dbReference type="EMBL" id="KAF2026564.1"/>
    </source>
</evidence>
<dbReference type="Proteomes" id="UP000799777">
    <property type="component" value="Unassembled WGS sequence"/>
</dbReference>
<reference evidence="1" key="1">
    <citation type="journal article" date="2020" name="Stud. Mycol.">
        <title>101 Dothideomycetes genomes: a test case for predicting lifestyles and emergence of pathogens.</title>
        <authorList>
            <person name="Haridas S."/>
            <person name="Albert R."/>
            <person name="Binder M."/>
            <person name="Bloem J."/>
            <person name="Labutti K."/>
            <person name="Salamov A."/>
            <person name="Andreopoulos B."/>
            <person name="Baker S."/>
            <person name="Barry K."/>
            <person name="Bills G."/>
            <person name="Bluhm B."/>
            <person name="Cannon C."/>
            <person name="Castanera R."/>
            <person name="Culley D."/>
            <person name="Daum C."/>
            <person name="Ezra D."/>
            <person name="Gonzalez J."/>
            <person name="Henrissat B."/>
            <person name="Kuo A."/>
            <person name="Liang C."/>
            <person name="Lipzen A."/>
            <person name="Lutzoni F."/>
            <person name="Magnuson J."/>
            <person name="Mondo S."/>
            <person name="Nolan M."/>
            <person name="Ohm R."/>
            <person name="Pangilinan J."/>
            <person name="Park H.-J."/>
            <person name="Ramirez L."/>
            <person name="Alfaro M."/>
            <person name="Sun H."/>
            <person name="Tritt A."/>
            <person name="Yoshinaga Y."/>
            <person name="Zwiers L.-H."/>
            <person name="Turgeon B."/>
            <person name="Goodwin S."/>
            <person name="Spatafora J."/>
            <person name="Crous P."/>
            <person name="Grigoriev I."/>
        </authorList>
    </citation>
    <scope>NUCLEOTIDE SEQUENCE</scope>
    <source>
        <strain evidence="1">CBS 110217</strain>
    </source>
</reference>
<keyword evidence="2" id="KW-1185">Reference proteome</keyword>
<gene>
    <name evidence="1" type="ORF">EK21DRAFT_115713</name>
</gene>
<name>A0A9P4LK01_9PLEO</name>
<dbReference type="EMBL" id="ML978241">
    <property type="protein sequence ID" value="KAF2026564.1"/>
    <property type="molecule type" value="Genomic_DNA"/>
</dbReference>
<accession>A0A9P4LK01</accession>
<organism evidence="1 2">
    <name type="scientific">Setomelanomma holmii</name>
    <dbReference type="NCBI Taxonomy" id="210430"/>
    <lineage>
        <taxon>Eukaryota</taxon>
        <taxon>Fungi</taxon>
        <taxon>Dikarya</taxon>
        <taxon>Ascomycota</taxon>
        <taxon>Pezizomycotina</taxon>
        <taxon>Dothideomycetes</taxon>
        <taxon>Pleosporomycetidae</taxon>
        <taxon>Pleosporales</taxon>
        <taxon>Pleosporineae</taxon>
        <taxon>Phaeosphaeriaceae</taxon>
        <taxon>Setomelanomma</taxon>
    </lineage>
</organism>
<proteinExistence type="predicted"/>
<dbReference type="AlphaFoldDB" id="A0A9P4LK01"/>
<comment type="caution">
    <text evidence="1">The sequence shown here is derived from an EMBL/GenBank/DDBJ whole genome shotgun (WGS) entry which is preliminary data.</text>
</comment>
<evidence type="ECO:0000313" key="2">
    <source>
        <dbReference type="Proteomes" id="UP000799777"/>
    </source>
</evidence>
<protein>
    <submittedName>
        <fullName evidence="1">Uncharacterized protein</fullName>
    </submittedName>
</protein>
<sequence length="184" mass="20389">MSNDLRWRFQRGNIIGTRYVEFANNPHWKFGYKSSITTRGPVSTNAYRPHIIWDVHCDYVLAWVCRTHGGKGLQANHIRPEDRYQYIGLSNAGDGVDNDSPHKQLKVIQTPGSQPSSGKSKSHVFCSGIGEVASADGLPQLWPARAEQYVALGCTLRNVFEPLHGTIGFLPSETWSGPSIARPG</sequence>